<keyword evidence="4 6" id="KW-1133">Transmembrane helix</keyword>
<dbReference type="PANTHER" id="PTHR21716">
    <property type="entry name" value="TRANSMEMBRANE PROTEIN"/>
    <property type="match status" value="1"/>
</dbReference>
<feature type="transmembrane region" description="Helical" evidence="6">
    <location>
        <begin position="9"/>
        <end position="26"/>
    </location>
</feature>
<feature type="transmembrane region" description="Helical" evidence="6">
    <location>
        <begin position="215"/>
        <end position="234"/>
    </location>
</feature>
<comment type="subcellular location">
    <subcellularLocation>
        <location evidence="1">Membrane</location>
        <topology evidence="1">Multi-pass membrane protein</topology>
    </subcellularLocation>
</comment>
<feature type="transmembrane region" description="Helical" evidence="6">
    <location>
        <begin position="32"/>
        <end position="50"/>
    </location>
</feature>
<evidence type="ECO:0000256" key="6">
    <source>
        <dbReference type="SAM" id="Phobius"/>
    </source>
</evidence>
<sequence length="359" mass="40069">MYVRARNPYVHWIIGSLVFVILMVLVYNLRTILTPFIAAAILAYILNPVVNKLTRLKMGRGLAAMLVTLLAIALVVGLILFILPMMAQQAEAAWQRLPDMVNYVQHKLIPMINQRFHTHLSLNGQVITQYVTQNSEEIRAGLTKVMPFLANKGTALMLMAANLFLLPILLYYFLADWPRWADGTHRLIPRRYLEQVLRIGGEIDKTLSEYLRGQLLVMIIVGLIYGGGLTVVGLDSGFAIGMVAGMLVVIPYLGAFIGLLLATLAAALQFGTFGGLVSVWSVFLVGQLLESYVITPRLVGERIGLTPLWVIFALMAFGQLLGFVGMLLALPMAAICLVLLRELTQYYFRSPYYQRHNQE</sequence>
<accession>A0ABY4E502</accession>
<evidence type="ECO:0000313" key="8">
    <source>
        <dbReference type="Proteomes" id="UP000832011"/>
    </source>
</evidence>
<evidence type="ECO:0000256" key="5">
    <source>
        <dbReference type="ARBA" id="ARBA00023136"/>
    </source>
</evidence>
<reference evidence="7 8" key="1">
    <citation type="journal article" date="2022" name="Res Sq">
        <title>Evolution of multicellular longitudinally dividing oral cavity symbionts (Neisseriaceae).</title>
        <authorList>
            <person name="Nyongesa S."/>
            <person name="Weber P."/>
            <person name="Bernet E."/>
            <person name="Pullido F."/>
            <person name="Nieckarz M."/>
            <person name="Delaby M."/>
            <person name="Nieves C."/>
            <person name="Viehboeck T."/>
            <person name="Krause N."/>
            <person name="Rivera-Millot A."/>
            <person name="Nakamura A."/>
            <person name="Vischer N."/>
            <person name="VanNieuwenhze M."/>
            <person name="Brun Y."/>
            <person name="Cava F."/>
            <person name="Bulgheresi S."/>
            <person name="Veyrier F."/>
        </authorList>
    </citation>
    <scope>NUCLEOTIDE SEQUENCE [LARGE SCALE GENOMIC DNA]</scope>
    <source>
        <strain evidence="7 8">SN4</strain>
    </source>
</reference>
<evidence type="ECO:0000256" key="4">
    <source>
        <dbReference type="ARBA" id="ARBA00022989"/>
    </source>
</evidence>
<feature type="transmembrane region" description="Helical" evidence="6">
    <location>
        <begin position="240"/>
        <end position="263"/>
    </location>
</feature>
<feature type="transmembrane region" description="Helical" evidence="6">
    <location>
        <begin position="62"/>
        <end position="87"/>
    </location>
</feature>
<protein>
    <submittedName>
        <fullName evidence="7">AI-2E family transporter</fullName>
    </submittedName>
</protein>
<evidence type="ECO:0000313" key="7">
    <source>
        <dbReference type="EMBL" id="UOO88512.1"/>
    </source>
</evidence>
<keyword evidence="3 6" id="KW-0812">Transmembrane</keyword>
<proteinExistence type="inferred from homology"/>
<comment type="similarity">
    <text evidence="2">Belongs to the autoinducer-2 exporter (AI-2E) (TC 2.A.86) family.</text>
</comment>
<keyword evidence="8" id="KW-1185">Reference proteome</keyword>
<feature type="transmembrane region" description="Helical" evidence="6">
    <location>
        <begin position="155"/>
        <end position="174"/>
    </location>
</feature>
<dbReference type="Proteomes" id="UP000832011">
    <property type="component" value="Chromosome"/>
</dbReference>
<dbReference type="RefSeq" id="WP_058357803.1">
    <property type="nucleotide sequence ID" value="NZ_CABKVG010000010.1"/>
</dbReference>
<dbReference type="InterPro" id="IPR002549">
    <property type="entry name" value="AI-2E-like"/>
</dbReference>
<evidence type="ECO:0000256" key="1">
    <source>
        <dbReference type="ARBA" id="ARBA00004141"/>
    </source>
</evidence>
<dbReference type="PANTHER" id="PTHR21716:SF64">
    <property type="entry name" value="AI-2 TRANSPORT PROTEIN TQSA"/>
    <property type="match status" value="1"/>
</dbReference>
<feature type="transmembrane region" description="Helical" evidence="6">
    <location>
        <begin position="309"/>
        <end position="340"/>
    </location>
</feature>
<name>A0ABY4E502_9NEIS</name>
<dbReference type="EMBL" id="CP091511">
    <property type="protein sequence ID" value="UOO88512.1"/>
    <property type="molecule type" value="Genomic_DNA"/>
</dbReference>
<feature type="transmembrane region" description="Helical" evidence="6">
    <location>
        <begin position="270"/>
        <end position="289"/>
    </location>
</feature>
<gene>
    <name evidence="7" type="ORF">LVJ82_13695</name>
</gene>
<evidence type="ECO:0000256" key="2">
    <source>
        <dbReference type="ARBA" id="ARBA00009773"/>
    </source>
</evidence>
<dbReference type="Pfam" id="PF01594">
    <property type="entry name" value="AI-2E_transport"/>
    <property type="match status" value="1"/>
</dbReference>
<keyword evidence="5 6" id="KW-0472">Membrane</keyword>
<organism evidence="7 8">
    <name type="scientific">Vitreoscilla massiliensis</name>
    <dbReference type="NCBI Taxonomy" id="1689272"/>
    <lineage>
        <taxon>Bacteria</taxon>
        <taxon>Pseudomonadati</taxon>
        <taxon>Pseudomonadota</taxon>
        <taxon>Betaproteobacteria</taxon>
        <taxon>Neisseriales</taxon>
        <taxon>Neisseriaceae</taxon>
        <taxon>Vitreoscilla</taxon>
    </lineage>
</organism>
<evidence type="ECO:0000256" key="3">
    <source>
        <dbReference type="ARBA" id="ARBA00022692"/>
    </source>
</evidence>